<accession>A0A6B0RW08</accession>
<reference evidence="2" key="1">
    <citation type="submission" date="2019-10" db="EMBL/GenBank/DDBJ databases">
        <title>The sequence and de novo assembly of the wild yak genome.</title>
        <authorList>
            <person name="Liu Y."/>
        </authorList>
    </citation>
    <scope>NUCLEOTIDE SEQUENCE [LARGE SCALE GENOMIC DNA]</scope>
    <source>
        <strain evidence="2">WY2019</strain>
    </source>
</reference>
<feature type="region of interest" description="Disordered" evidence="1">
    <location>
        <begin position="77"/>
        <end position="129"/>
    </location>
</feature>
<feature type="region of interest" description="Disordered" evidence="1">
    <location>
        <begin position="1"/>
        <end position="52"/>
    </location>
</feature>
<organism evidence="2 3">
    <name type="scientific">Bos mutus</name>
    <name type="common">wild yak</name>
    <dbReference type="NCBI Taxonomy" id="72004"/>
    <lineage>
        <taxon>Eukaryota</taxon>
        <taxon>Metazoa</taxon>
        <taxon>Chordata</taxon>
        <taxon>Craniata</taxon>
        <taxon>Vertebrata</taxon>
        <taxon>Euteleostomi</taxon>
        <taxon>Mammalia</taxon>
        <taxon>Eutheria</taxon>
        <taxon>Laurasiatheria</taxon>
        <taxon>Artiodactyla</taxon>
        <taxon>Ruminantia</taxon>
        <taxon>Pecora</taxon>
        <taxon>Bovidae</taxon>
        <taxon>Bovinae</taxon>
        <taxon>Bos</taxon>
    </lineage>
</organism>
<gene>
    <name evidence="2" type="ORF">E5288_WYG008504</name>
</gene>
<comment type="caution">
    <text evidence="2">The sequence shown here is derived from an EMBL/GenBank/DDBJ whole genome shotgun (WGS) entry which is preliminary data.</text>
</comment>
<evidence type="ECO:0000313" key="2">
    <source>
        <dbReference type="EMBL" id="MXQ94015.1"/>
    </source>
</evidence>
<sequence>MVCHSPGISVPTEVAPIGKPPDGRAAGFRGAEGIGVRRAPSQASDGPDAELETQEPLVLVASALLPEATSWEEALCSSLTSGNGRPSSQSCGHSSWPDEHCPERGAKAQVMKGPVGPHGSQGPSVKLRL</sequence>
<dbReference type="EMBL" id="VBQZ03000105">
    <property type="protein sequence ID" value="MXQ94015.1"/>
    <property type="molecule type" value="Genomic_DNA"/>
</dbReference>
<name>A0A6B0RW08_9CETA</name>
<proteinExistence type="predicted"/>
<feature type="compositionally biased region" description="Polar residues" evidence="1">
    <location>
        <begin position="77"/>
        <end position="93"/>
    </location>
</feature>
<dbReference type="Proteomes" id="UP000322234">
    <property type="component" value="Unassembled WGS sequence"/>
</dbReference>
<keyword evidence="3" id="KW-1185">Reference proteome</keyword>
<dbReference type="AlphaFoldDB" id="A0A6B0RW08"/>
<protein>
    <submittedName>
        <fullName evidence="2">Uncharacterized protein</fullName>
    </submittedName>
</protein>
<evidence type="ECO:0000256" key="1">
    <source>
        <dbReference type="SAM" id="MobiDB-lite"/>
    </source>
</evidence>
<feature type="compositionally biased region" description="Basic and acidic residues" evidence="1">
    <location>
        <begin position="96"/>
        <end position="106"/>
    </location>
</feature>
<evidence type="ECO:0000313" key="3">
    <source>
        <dbReference type="Proteomes" id="UP000322234"/>
    </source>
</evidence>